<dbReference type="AlphaFoldDB" id="A0A553PP87"/>
<evidence type="ECO:0000313" key="3">
    <source>
        <dbReference type="Proteomes" id="UP000318571"/>
    </source>
</evidence>
<gene>
    <name evidence="2" type="ORF">TCAL_16025</name>
</gene>
<proteinExistence type="predicted"/>
<name>A0A553PP87_TIGCA</name>
<feature type="compositionally biased region" description="Low complexity" evidence="1">
    <location>
        <begin position="135"/>
        <end position="147"/>
    </location>
</feature>
<accession>A0A553PP87</accession>
<evidence type="ECO:0000313" key="2">
    <source>
        <dbReference type="EMBL" id="TRY79489.1"/>
    </source>
</evidence>
<feature type="compositionally biased region" description="Basic and acidic residues" evidence="1">
    <location>
        <begin position="166"/>
        <end position="179"/>
    </location>
</feature>
<evidence type="ECO:0000256" key="1">
    <source>
        <dbReference type="SAM" id="MobiDB-lite"/>
    </source>
</evidence>
<feature type="compositionally biased region" description="Polar residues" evidence="1">
    <location>
        <begin position="153"/>
        <end position="164"/>
    </location>
</feature>
<feature type="region of interest" description="Disordered" evidence="1">
    <location>
        <begin position="1"/>
        <end position="25"/>
    </location>
</feature>
<reference evidence="2 3" key="1">
    <citation type="journal article" date="2018" name="Nat. Ecol. Evol.">
        <title>Genomic signatures of mitonuclear coevolution across populations of Tigriopus californicus.</title>
        <authorList>
            <person name="Barreto F.S."/>
            <person name="Watson E.T."/>
            <person name="Lima T.G."/>
            <person name="Willett C.S."/>
            <person name="Edmands S."/>
            <person name="Li W."/>
            <person name="Burton R.S."/>
        </authorList>
    </citation>
    <scope>NUCLEOTIDE SEQUENCE [LARGE SCALE GENOMIC DNA]</scope>
    <source>
        <strain evidence="2 3">San Diego</strain>
    </source>
</reference>
<feature type="region of interest" description="Disordered" evidence="1">
    <location>
        <begin position="132"/>
        <end position="187"/>
    </location>
</feature>
<sequence>MEISNSFDKFNGHSLRSNHGQEATRYPLARLIPSSRKPSLQSLRSRDDRLDVLRSTLRSLKNDRLEDEDTATLRSHHTLRRDKPTELTREDFSSVVNYDQLPPPKPIQATVQVLAAIADVADGSLFPRGAYPVGSQASSRRSSFHSRGVPLTKSRQPSLNSYTLRCSKDRPNAAGRDDDNSSLGAFS</sequence>
<keyword evidence="3" id="KW-1185">Reference proteome</keyword>
<dbReference type="Proteomes" id="UP000318571">
    <property type="component" value="Chromosome 6"/>
</dbReference>
<protein>
    <submittedName>
        <fullName evidence="2">Uncharacterized protein</fullName>
    </submittedName>
</protein>
<organism evidence="2 3">
    <name type="scientific">Tigriopus californicus</name>
    <name type="common">Marine copepod</name>
    <dbReference type="NCBI Taxonomy" id="6832"/>
    <lineage>
        <taxon>Eukaryota</taxon>
        <taxon>Metazoa</taxon>
        <taxon>Ecdysozoa</taxon>
        <taxon>Arthropoda</taxon>
        <taxon>Crustacea</taxon>
        <taxon>Multicrustacea</taxon>
        <taxon>Hexanauplia</taxon>
        <taxon>Copepoda</taxon>
        <taxon>Harpacticoida</taxon>
        <taxon>Harpacticidae</taxon>
        <taxon>Tigriopus</taxon>
    </lineage>
</organism>
<feature type="compositionally biased region" description="Polar residues" evidence="1">
    <location>
        <begin position="1"/>
        <end position="21"/>
    </location>
</feature>
<dbReference type="EMBL" id="VCGU01000002">
    <property type="protein sequence ID" value="TRY79489.1"/>
    <property type="molecule type" value="Genomic_DNA"/>
</dbReference>
<comment type="caution">
    <text evidence="2">The sequence shown here is derived from an EMBL/GenBank/DDBJ whole genome shotgun (WGS) entry which is preliminary data.</text>
</comment>